<dbReference type="EMBL" id="CP042467">
    <property type="protein sequence ID" value="QED28433.1"/>
    <property type="molecule type" value="Genomic_DNA"/>
</dbReference>
<sequence length="949" mass="105533">MMIMFGQVSSALEKELRAEIRKDGVVIWLDADHHYTGFVDGLRARRQNGELPYEVTAYRGSHLELMFQLEGIAAGPTRAPLLIHMPGFNEESIKASPVYEFYLAGKRFRRAMKTLVVEAATSHAAPEAIALFADSPDLSLEAADEWVKACIEAASGGFQAQLKLRGAEGVLQDLLGGTFQLTDPKYATEFWEQWTVWTGITQQWPLYGLGATHDWASWAFALAGWALSVEFVDDLQREPVSPLLRGVGELPQAVKLTCRGIARMLRDHHPDFYQRAADDTQALLADEVQVAHARDLGKIDTFRFEEDLVLNAALESLQKTDWNPVLTWATPRVKEPHTSFWLRRDPSRVLAWELLLLGASLGQAIGNAGQTLGGQSIDEAVQFYAMHGEAVDRLHRHLEQRRAAILSPRLPQFHELRAALDEMRVRWRKWADAWALRFSELSRADGFLPSPPMQQRNIFDDVVKPSTEEGLTAFFVVDGLRYEMGQELMRTFEASAGVVASLSPALAELPSETCVGMNALAPVSNGGKLSAVLDKSEKIVGFSTGEFQVLRPEARKRAMHERVGGVNCPWISLEEVVSRDASSLRQSISRAKLVVVHSEEIDKAGESNVGPSVFDDVMSKLRAAWQLLRDAGVRRFVITSDHGFLLLDDRTRISLPHGRKVDPSRRHVYSMVAADHPGEVRVTLEDLGYVGAKGYLMFPETTAVFEVGKRSLNFVHGGNSLQERVIPVLKVVHRSPSGGNTLSYAVKGKVKEGVAGMHCLELIVEVQAQVALGFGASREIELSMHVPDRRDARVELCQARGARTEAGSIHAPVGKPFEVFFKLSGQTDQRVPVEVFHPSKVADVTPFLPDHRFDLSASGEVFEDEQRDEKEHEDIDWLAKMPDDARPIFEHLAKHGVVTEEEIIALTGKSRAARAFATHVEAYVRLAPFDLKVDHIGGIKRYFREGGKK</sequence>
<gene>
    <name evidence="1" type="primary">pglZ</name>
    <name evidence="1" type="ORF">FRD01_14555</name>
</gene>
<name>A0A5B8XWF3_9DELT</name>
<dbReference type="AlphaFoldDB" id="A0A5B8XWF3"/>
<accession>A0A5B8XWF3</accession>
<keyword evidence="2" id="KW-1185">Reference proteome</keyword>
<dbReference type="NCBIfam" id="NF033443">
    <property type="entry name" value="BREX_PglZ_6"/>
    <property type="match status" value="1"/>
</dbReference>
<organism evidence="1 2">
    <name type="scientific">Microvenator marinus</name>
    <dbReference type="NCBI Taxonomy" id="2600177"/>
    <lineage>
        <taxon>Bacteria</taxon>
        <taxon>Deltaproteobacteria</taxon>
        <taxon>Bradymonadales</taxon>
        <taxon>Microvenatoraceae</taxon>
        <taxon>Microvenator</taxon>
    </lineage>
</organism>
<protein>
    <submittedName>
        <fullName evidence="1">BREX-6 system phosphatase PglZ</fullName>
    </submittedName>
</protein>
<evidence type="ECO:0000313" key="1">
    <source>
        <dbReference type="EMBL" id="QED28433.1"/>
    </source>
</evidence>
<reference evidence="1 2" key="1">
    <citation type="submission" date="2019-08" db="EMBL/GenBank/DDBJ databases">
        <authorList>
            <person name="Liang Q."/>
        </authorList>
    </citation>
    <scope>NUCLEOTIDE SEQUENCE [LARGE SCALE GENOMIC DNA]</scope>
    <source>
        <strain evidence="1 2">V1718</strain>
    </source>
</reference>
<dbReference type="Proteomes" id="UP000321595">
    <property type="component" value="Chromosome"/>
</dbReference>
<dbReference type="Pfam" id="PF08665">
    <property type="entry name" value="PglZ"/>
    <property type="match status" value="1"/>
</dbReference>
<dbReference type="OrthoDB" id="9769734at2"/>
<evidence type="ECO:0000313" key="2">
    <source>
        <dbReference type="Proteomes" id="UP000321595"/>
    </source>
</evidence>
<proteinExistence type="predicted"/>
<dbReference type="KEGG" id="bbae:FRD01_14555"/>